<accession>A0A1Y4SZR4</accession>
<keyword evidence="3" id="KW-1185">Reference proteome</keyword>
<evidence type="ECO:0008006" key="4">
    <source>
        <dbReference type="Google" id="ProtNLM"/>
    </source>
</evidence>
<evidence type="ECO:0000313" key="3">
    <source>
        <dbReference type="Proteomes" id="UP000195305"/>
    </source>
</evidence>
<name>A0A1Y4SZR4_9FIRM</name>
<protein>
    <recommendedName>
        <fullName evidence="4">Sporulation protein YqfD</fullName>
    </recommendedName>
</protein>
<sequence length="321" mass="38416">MLKMGYDYYCIDESLIYHLLIFARDHKLQLSHFQKHDHQFYFYLPVYQRYYFKKWTYPYHYIKTEGLLKYIFLLSRQHLNFIGVLFFFISLFMSSYLIFDIQIDGTLPQVNQSIKETLEKENITFLKPLQSYEHLNDLLLQLKDLYKDQIEYMNIYQTGSVFHVEYTKRKQDHIKKEDYRNLYASQDGMIQSLDVKSGNIMVKKNDYVKKGDLLVENTIISTQNKTKIIPVEGHVYAYTFHQYEASVKDLKQDQGDVFYQLLLKIRSQIPAGAHIDKENVLQMTRNRSKITLKMHYTLIEDIAVKGEKNEENLKTRNMHDG</sequence>
<dbReference type="InterPro" id="IPR010690">
    <property type="entry name" value="YqfD"/>
</dbReference>
<dbReference type="EMBL" id="NFLJ01000008">
    <property type="protein sequence ID" value="OUQ35446.1"/>
    <property type="molecule type" value="Genomic_DNA"/>
</dbReference>
<feature type="transmembrane region" description="Helical" evidence="1">
    <location>
        <begin position="79"/>
        <end position="99"/>
    </location>
</feature>
<keyword evidence="1" id="KW-1133">Transmembrane helix</keyword>
<reference evidence="2 3" key="1">
    <citation type="journal article" date="2018" name="BMC Genomics">
        <title>Whole genome sequencing and function prediction of 133 gut anaerobes isolated from chicken caecum in pure cultures.</title>
        <authorList>
            <person name="Medvecky M."/>
            <person name="Cejkova D."/>
            <person name="Polansky O."/>
            <person name="Karasova D."/>
            <person name="Kubasova T."/>
            <person name="Cizek A."/>
            <person name="Rychlik I."/>
        </authorList>
    </citation>
    <scope>NUCLEOTIDE SEQUENCE [LARGE SCALE GENOMIC DNA]</scope>
    <source>
        <strain evidence="2 3">An13</strain>
    </source>
</reference>
<dbReference type="OrthoDB" id="1640349at2"/>
<keyword evidence="1" id="KW-0472">Membrane</keyword>
<organism evidence="2 3">
    <name type="scientific">Massilimicrobiota timonensis</name>
    <dbReference type="NCBI Taxonomy" id="1776392"/>
    <lineage>
        <taxon>Bacteria</taxon>
        <taxon>Bacillati</taxon>
        <taxon>Bacillota</taxon>
        <taxon>Erysipelotrichia</taxon>
        <taxon>Erysipelotrichales</taxon>
        <taxon>Erysipelotrichaceae</taxon>
        <taxon>Massilimicrobiota</taxon>
    </lineage>
</organism>
<dbReference type="Pfam" id="PF06898">
    <property type="entry name" value="YqfD"/>
    <property type="match status" value="1"/>
</dbReference>
<keyword evidence="1" id="KW-0812">Transmembrane</keyword>
<gene>
    <name evidence="2" type="ORF">B5E75_04115</name>
</gene>
<proteinExistence type="predicted"/>
<dbReference type="Proteomes" id="UP000195305">
    <property type="component" value="Unassembled WGS sequence"/>
</dbReference>
<evidence type="ECO:0000256" key="1">
    <source>
        <dbReference type="SAM" id="Phobius"/>
    </source>
</evidence>
<comment type="caution">
    <text evidence="2">The sequence shown here is derived from an EMBL/GenBank/DDBJ whole genome shotgun (WGS) entry which is preliminary data.</text>
</comment>
<dbReference type="AlphaFoldDB" id="A0A1Y4SZR4"/>
<evidence type="ECO:0000313" key="2">
    <source>
        <dbReference type="EMBL" id="OUQ35446.1"/>
    </source>
</evidence>
<dbReference type="RefSeq" id="WP_087357519.1">
    <property type="nucleotide sequence ID" value="NZ_NFLJ01000008.1"/>
</dbReference>